<evidence type="ECO:0000313" key="2">
    <source>
        <dbReference type="EMBL" id="ADB32069.1"/>
    </source>
</evidence>
<feature type="compositionally biased region" description="Low complexity" evidence="1">
    <location>
        <begin position="93"/>
        <end position="109"/>
    </location>
</feature>
<feature type="compositionally biased region" description="Basic residues" evidence="1">
    <location>
        <begin position="63"/>
        <end position="92"/>
    </location>
</feature>
<keyword evidence="3" id="KW-1185">Reference proteome</keyword>
<reference evidence="3" key="1">
    <citation type="submission" date="2009-09" db="EMBL/GenBank/DDBJ databases">
        <title>The complete genome of Kribbella flavida DSM 17836.</title>
        <authorList>
            <consortium name="US DOE Joint Genome Institute (JGI-PGF)"/>
            <person name="Lucas S."/>
            <person name="Copeland A."/>
            <person name="Lapidus A."/>
            <person name="Glavina del Rio T."/>
            <person name="Dalin E."/>
            <person name="Tice H."/>
            <person name="Bruce D."/>
            <person name="Goodwin L."/>
            <person name="Pitluck S."/>
            <person name="Kyrpides N."/>
            <person name="Mavromatis K."/>
            <person name="Ivanova N."/>
            <person name="Saunders E."/>
            <person name="Brettin T."/>
            <person name="Detter J.C."/>
            <person name="Han C."/>
            <person name="Larimer F."/>
            <person name="Land M."/>
            <person name="Hauser L."/>
            <person name="Markowitz V."/>
            <person name="Cheng J.-F."/>
            <person name="Hugenholtz P."/>
            <person name="Woyke T."/>
            <person name="Wu D."/>
            <person name="Pukall R."/>
            <person name="Klenk H.-P."/>
            <person name="Eisen J.A."/>
        </authorList>
    </citation>
    <scope>NUCLEOTIDE SEQUENCE [LARGE SCALE GENOMIC DNA]</scope>
    <source>
        <strain evidence="3">DSM 17836 / JCM 10339 / NBRC 14399</strain>
    </source>
</reference>
<feature type="region of interest" description="Disordered" evidence="1">
    <location>
        <begin position="509"/>
        <end position="539"/>
    </location>
</feature>
<dbReference type="HOGENOM" id="CLU_505066_0_0_11"/>
<feature type="compositionally biased region" description="Basic residues" evidence="1">
    <location>
        <begin position="458"/>
        <end position="468"/>
    </location>
</feature>
<organism evidence="2 3">
    <name type="scientific">Kribbella flavida (strain DSM 17836 / JCM 10339 / NBRC 14399)</name>
    <dbReference type="NCBI Taxonomy" id="479435"/>
    <lineage>
        <taxon>Bacteria</taxon>
        <taxon>Bacillati</taxon>
        <taxon>Actinomycetota</taxon>
        <taxon>Actinomycetes</taxon>
        <taxon>Propionibacteriales</taxon>
        <taxon>Kribbellaceae</taxon>
        <taxon>Kribbella</taxon>
    </lineage>
</organism>
<feature type="region of interest" description="Disordered" evidence="1">
    <location>
        <begin position="451"/>
        <end position="477"/>
    </location>
</feature>
<proteinExistence type="predicted"/>
<accession>D2Q1T0</accession>
<evidence type="ECO:0000256" key="1">
    <source>
        <dbReference type="SAM" id="MobiDB-lite"/>
    </source>
</evidence>
<feature type="compositionally biased region" description="Low complexity" evidence="1">
    <location>
        <begin position="39"/>
        <end position="49"/>
    </location>
</feature>
<feature type="region of interest" description="Disordered" evidence="1">
    <location>
        <begin position="317"/>
        <end position="439"/>
    </location>
</feature>
<dbReference type="AlphaFoldDB" id="D2Q1T0"/>
<reference evidence="2 3" key="2">
    <citation type="journal article" date="2010" name="Stand. Genomic Sci.">
        <title>Complete genome sequence of Kribbella flavida type strain (IFO 14399).</title>
        <authorList>
            <person name="Pukall R."/>
            <person name="Lapidus A."/>
            <person name="Glavina Del Rio T."/>
            <person name="Copeland A."/>
            <person name="Tice H."/>
            <person name="Cheng J.-F."/>
            <person name="Lucas S."/>
            <person name="Chen F."/>
            <person name="Nolan M."/>
            <person name="LaButti K."/>
            <person name="Pati A."/>
            <person name="Ivanova N."/>
            <person name="Mavrommatis K."/>
            <person name="Mikhailova N."/>
            <person name="Pitluck S."/>
            <person name="Bruce D."/>
            <person name="Goodwin L."/>
            <person name="Land M."/>
            <person name="Hauser L."/>
            <person name="Chang Y.-J."/>
            <person name="Jeffries C.D."/>
            <person name="Chen A."/>
            <person name="Palaniappan K."/>
            <person name="Chain P."/>
            <person name="Rohde M."/>
            <person name="Goeker M."/>
            <person name="Bristow J."/>
            <person name="Eisen J.A."/>
            <person name="Markowitz V."/>
            <person name="Hugenholtz P."/>
            <person name="Kyrpides N.C."/>
            <person name="Klenk H.-P."/>
            <person name="Brettin T."/>
        </authorList>
    </citation>
    <scope>NUCLEOTIDE SEQUENCE [LARGE SCALE GENOMIC DNA]</scope>
    <source>
        <strain evidence="3">DSM 17836 / JCM 10339 / NBRC 14399</strain>
    </source>
</reference>
<feature type="region of interest" description="Disordered" evidence="1">
    <location>
        <begin position="276"/>
        <end position="297"/>
    </location>
</feature>
<name>D2Q1T0_KRIFD</name>
<feature type="compositionally biased region" description="Basic residues" evidence="1">
    <location>
        <begin position="325"/>
        <end position="353"/>
    </location>
</feature>
<feature type="compositionally biased region" description="Pro residues" evidence="1">
    <location>
        <begin position="17"/>
        <end position="38"/>
    </location>
</feature>
<feature type="region of interest" description="Disordered" evidence="1">
    <location>
        <begin position="1"/>
        <end position="133"/>
    </location>
</feature>
<sequence length="539" mass="60056">MHPARPHPLPAKHGWTPQPPPTPGGPNPHPLPLRPTLPPRLQAAASAARPPQPRHGNAPPTLRRGRRPLHTARRRTRRRPSRTARRRTRRRPVQAARQRPGRRPVQAARQRTRHRSVQAARRQSRPCPRSATFGQTFPRLRARHRGLTIRPVRERRHPRTLGLMLPQAPQTGAAPPPRLQLADQGPRSLRTTPGGTTHRLRARRDRTPTRPIRARKHQPPTAVREGEHLRPLPPTHGRTLPTMPSRTPPPLPPHGRARPCYPTTRGGTTRQLCESSRALPPLSPGPARHPLQAMSSRASALPIPSRLLHAMQPIGRPMMPSPSRGRAHHLLRAIRCRRPHPRRPVGGRRRRRLSQTSPARGRTPHRLPSQASRAPLERQEPPSWMRAPTLARLHQRPRGQPKPSTYVSGQRRSTRQPATTSARASSTPRPERPPMTRLSGVLVARVRRPTLPPLSRRPTMRRTKHRPVPLHQPDGARRAVGPLSAVPGASVPVSLVAAPVRTSRTLRLIPRSIARPTPIRSRARSCSTSSAANPAPAPS</sequence>
<dbReference type="EMBL" id="CP001736">
    <property type="protein sequence ID" value="ADB32069.1"/>
    <property type="molecule type" value="Genomic_DNA"/>
</dbReference>
<evidence type="ECO:0000313" key="3">
    <source>
        <dbReference type="Proteomes" id="UP000007967"/>
    </source>
</evidence>
<feature type="compositionally biased region" description="Low complexity" evidence="1">
    <location>
        <begin position="524"/>
        <end position="539"/>
    </location>
</feature>
<feature type="compositionally biased region" description="Polar residues" evidence="1">
    <location>
        <begin position="402"/>
        <end position="428"/>
    </location>
</feature>
<feature type="region of interest" description="Disordered" evidence="1">
    <location>
        <begin position="166"/>
        <end position="256"/>
    </location>
</feature>
<dbReference type="Proteomes" id="UP000007967">
    <property type="component" value="Chromosome"/>
</dbReference>
<gene>
    <name evidence="2" type="ordered locus">Kfla_3004</name>
</gene>
<protein>
    <submittedName>
        <fullName evidence="2">Uncharacterized protein</fullName>
    </submittedName>
</protein>
<dbReference type="KEGG" id="kfl:Kfla_3004"/>